<dbReference type="InterPro" id="IPR000277">
    <property type="entry name" value="Cys/Met-Metab_PyrdxlP-dep_enz"/>
</dbReference>
<sequence length="360" mass="37284">MSTSAAEPLHPATAAVVAGRPEPVADAPLNTPVVFASTFVGGGDLEYGRFGNPTWTALEDAIGALEGGDALVFASGMAATNAVLATLPIGAKVVAPTHAYLGSLTQLDEGQERGALTRVYVDISDTDAVLAELDDAAVLWIESPTNPALEVADLATLLAAAHAKGVLTVVDNTFATPILQRPLELGADVVLHSATKFLSGHSDAVLGALVVRDAELKARLISRRTILGATAGPMEVYLVLRGLRTLALRVERASENAAALVERLSGHPALTELRYPGFGAIIAPVFADAASAERFVAAARLARFATSLGGVETTLERRRRWSGEVVTIPEGLVRVSVGIEHIDDLAADLTQALDAAVAGA</sequence>
<evidence type="ECO:0000313" key="11">
    <source>
        <dbReference type="Proteomes" id="UP000316252"/>
    </source>
</evidence>
<dbReference type="EC" id="4.4.1.2" evidence="4"/>
<keyword evidence="11" id="KW-1185">Reference proteome</keyword>
<evidence type="ECO:0000256" key="9">
    <source>
        <dbReference type="RuleBase" id="RU362118"/>
    </source>
</evidence>
<evidence type="ECO:0000256" key="4">
    <source>
        <dbReference type="ARBA" id="ARBA00047175"/>
    </source>
</evidence>
<dbReference type="FunFam" id="3.40.640.10:FF:000046">
    <property type="entry name" value="Cystathionine gamma-lyase"/>
    <property type="match status" value="1"/>
</dbReference>
<evidence type="ECO:0000256" key="6">
    <source>
        <dbReference type="ARBA" id="ARBA00048780"/>
    </source>
</evidence>
<dbReference type="Pfam" id="PF01053">
    <property type="entry name" value="Cys_Met_Meta_PP"/>
    <property type="match status" value="1"/>
</dbReference>
<evidence type="ECO:0000256" key="7">
    <source>
        <dbReference type="ARBA" id="ARBA00052699"/>
    </source>
</evidence>
<comment type="cofactor">
    <cofactor evidence="1 9">
        <name>pyridoxal 5'-phosphate</name>
        <dbReference type="ChEBI" id="CHEBI:597326"/>
    </cofactor>
</comment>
<dbReference type="GO" id="GO:0019346">
    <property type="term" value="P:transsulfuration"/>
    <property type="evidence" value="ECO:0007669"/>
    <property type="project" value="InterPro"/>
</dbReference>
<comment type="caution">
    <text evidence="10">The sequence shown here is derived from an EMBL/GenBank/DDBJ whole genome shotgun (WGS) entry which is preliminary data.</text>
</comment>
<evidence type="ECO:0000256" key="1">
    <source>
        <dbReference type="ARBA" id="ARBA00001933"/>
    </source>
</evidence>
<comment type="similarity">
    <text evidence="2 9">Belongs to the trans-sulfuration enzymes family.</text>
</comment>
<protein>
    <recommendedName>
        <fullName evidence="4">homocysteine desulfhydrase</fullName>
        <ecNumber evidence="4">4.4.1.2</ecNumber>
    </recommendedName>
    <alternativeName>
        <fullName evidence="5">Homocysteine desulfhydrase</fullName>
    </alternativeName>
</protein>
<evidence type="ECO:0000256" key="3">
    <source>
        <dbReference type="ARBA" id="ARBA00022898"/>
    </source>
</evidence>
<proteinExistence type="inferred from homology"/>
<organism evidence="10 11">
    <name type="scientific">Schumannella soli</name>
    <dbReference type="NCBI Taxonomy" id="2590779"/>
    <lineage>
        <taxon>Bacteria</taxon>
        <taxon>Bacillati</taxon>
        <taxon>Actinomycetota</taxon>
        <taxon>Actinomycetes</taxon>
        <taxon>Micrococcales</taxon>
        <taxon>Microbacteriaceae</taxon>
        <taxon>Schumannella</taxon>
    </lineage>
</organism>
<evidence type="ECO:0000313" key="10">
    <source>
        <dbReference type="EMBL" id="TPW74175.1"/>
    </source>
</evidence>
<feature type="modified residue" description="N6-(pyridoxal phosphate)lysine" evidence="8">
    <location>
        <position position="196"/>
    </location>
</feature>
<reference evidence="10 11" key="1">
    <citation type="submission" date="2019-06" db="EMBL/GenBank/DDBJ databases">
        <authorList>
            <person name="Li F."/>
        </authorList>
    </citation>
    <scope>NUCLEOTIDE SEQUENCE [LARGE SCALE GENOMIC DNA]</scope>
    <source>
        <strain evidence="10 11">10F1D-1</strain>
    </source>
</reference>
<accession>A0A506XWI6</accession>
<dbReference type="OrthoDB" id="9780685at2"/>
<dbReference type="RefSeq" id="WP_141164753.1">
    <property type="nucleotide sequence ID" value="NZ_VHQG01000005.1"/>
</dbReference>
<dbReference type="SUPFAM" id="SSF53383">
    <property type="entry name" value="PLP-dependent transferases"/>
    <property type="match status" value="1"/>
</dbReference>
<dbReference type="GO" id="GO:0030170">
    <property type="term" value="F:pyridoxal phosphate binding"/>
    <property type="evidence" value="ECO:0007669"/>
    <property type="project" value="InterPro"/>
</dbReference>
<evidence type="ECO:0000256" key="8">
    <source>
        <dbReference type="PIRSR" id="PIRSR001434-2"/>
    </source>
</evidence>
<dbReference type="InterPro" id="IPR015424">
    <property type="entry name" value="PyrdxlP-dep_Trfase"/>
</dbReference>
<dbReference type="GO" id="GO:0016740">
    <property type="term" value="F:transferase activity"/>
    <property type="evidence" value="ECO:0007669"/>
    <property type="project" value="UniProtKB-KW"/>
</dbReference>
<dbReference type="PANTHER" id="PTHR11808:SF85">
    <property type="entry name" value="CYSTATHIONINE GAMMA-LYASE-RELATED"/>
    <property type="match status" value="1"/>
</dbReference>
<dbReference type="GO" id="GO:0018826">
    <property type="term" value="F:methionine gamma-lyase activity"/>
    <property type="evidence" value="ECO:0007669"/>
    <property type="project" value="UniProtKB-EC"/>
</dbReference>
<gene>
    <name evidence="10" type="ORF">FJ657_16215</name>
</gene>
<dbReference type="Gene3D" id="3.90.1150.10">
    <property type="entry name" value="Aspartate Aminotransferase, domain 1"/>
    <property type="match status" value="1"/>
</dbReference>
<dbReference type="Proteomes" id="UP000316252">
    <property type="component" value="Unassembled WGS sequence"/>
</dbReference>
<dbReference type="InterPro" id="IPR015421">
    <property type="entry name" value="PyrdxlP-dep_Trfase_major"/>
</dbReference>
<dbReference type="InterPro" id="IPR015422">
    <property type="entry name" value="PyrdxlP-dep_Trfase_small"/>
</dbReference>
<dbReference type="GO" id="GO:0005737">
    <property type="term" value="C:cytoplasm"/>
    <property type="evidence" value="ECO:0007669"/>
    <property type="project" value="TreeGrafter"/>
</dbReference>
<evidence type="ECO:0000256" key="2">
    <source>
        <dbReference type="ARBA" id="ARBA00009077"/>
    </source>
</evidence>
<dbReference type="InterPro" id="IPR054542">
    <property type="entry name" value="Cys_met_metab_PP"/>
</dbReference>
<dbReference type="EMBL" id="VHQG01000005">
    <property type="protein sequence ID" value="TPW74175.1"/>
    <property type="molecule type" value="Genomic_DNA"/>
</dbReference>
<dbReference type="GO" id="GO:0004123">
    <property type="term" value="F:cystathionine gamma-lyase activity"/>
    <property type="evidence" value="ECO:0007669"/>
    <property type="project" value="TreeGrafter"/>
</dbReference>
<dbReference type="GO" id="GO:0019343">
    <property type="term" value="P:cysteine biosynthetic process via cystathionine"/>
    <property type="evidence" value="ECO:0007669"/>
    <property type="project" value="TreeGrafter"/>
</dbReference>
<keyword evidence="3 8" id="KW-0663">Pyridoxal phosphate</keyword>
<dbReference type="PIRSF" id="PIRSF001434">
    <property type="entry name" value="CGS"/>
    <property type="match status" value="1"/>
</dbReference>
<name>A0A506XWI6_9MICO</name>
<keyword evidence="10" id="KW-0808">Transferase</keyword>
<dbReference type="PANTHER" id="PTHR11808">
    <property type="entry name" value="TRANS-SULFURATION ENZYME FAMILY MEMBER"/>
    <property type="match status" value="1"/>
</dbReference>
<dbReference type="PROSITE" id="PS00868">
    <property type="entry name" value="CYS_MET_METAB_PP"/>
    <property type="match status" value="1"/>
</dbReference>
<dbReference type="AlphaFoldDB" id="A0A506XWI6"/>
<evidence type="ECO:0000256" key="5">
    <source>
        <dbReference type="ARBA" id="ARBA00047199"/>
    </source>
</evidence>
<dbReference type="GO" id="GO:0047982">
    <property type="term" value="F:homocysteine desulfhydrase activity"/>
    <property type="evidence" value="ECO:0007669"/>
    <property type="project" value="UniProtKB-EC"/>
</dbReference>
<comment type="catalytic activity">
    <reaction evidence="7">
        <text>L-methionine + H2O = methanethiol + 2-oxobutanoate + NH4(+)</text>
        <dbReference type="Rhea" id="RHEA:23800"/>
        <dbReference type="ChEBI" id="CHEBI:15377"/>
        <dbReference type="ChEBI" id="CHEBI:16007"/>
        <dbReference type="ChEBI" id="CHEBI:16763"/>
        <dbReference type="ChEBI" id="CHEBI:28938"/>
        <dbReference type="ChEBI" id="CHEBI:57844"/>
        <dbReference type="EC" id="4.4.1.11"/>
    </reaction>
    <physiologicalReaction direction="left-to-right" evidence="7">
        <dbReference type="Rhea" id="RHEA:23801"/>
    </physiologicalReaction>
</comment>
<dbReference type="Gene3D" id="3.40.640.10">
    <property type="entry name" value="Type I PLP-dependent aspartate aminotransferase-like (Major domain)"/>
    <property type="match status" value="1"/>
</dbReference>
<comment type="catalytic activity">
    <reaction evidence="6">
        <text>L-homocysteine + H2O = 2-oxobutanoate + hydrogen sulfide + NH4(+) + H(+)</text>
        <dbReference type="Rhea" id="RHEA:14501"/>
        <dbReference type="ChEBI" id="CHEBI:15377"/>
        <dbReference type="ChEBI" id="CHEBI:15378"/>
        <dbReference type="ChEBI" id="CHEBI:16763"/>
        <dbReference type="ChEBI" id="CHEBI:28938"/>
        <dbReference type="ChEBI" id="CHEBI:29919"/>
        <dbReference type="ChEBI" id="CHEBI:58199"/>
        <dbReference type="EC" id="4.4.1.2"/>
    </reaction>
    <physiologicalReaction direction="left-to-right" evidence="6">
        <dbReference type="Rhea" id="RHEA:14502"/>
    </physiologicalReaction>
</comment>